<protein>
    <recommendedName>
        <fullName evidence="4">DUF5050 domain-containing protein</fullName>
    </recommendedName>
</protein>
<keyword evidence="3" id="KW-1185">Reference proteome</keyword>
<evidence type="ECO:0000256" key="1">
    <source>
        <dbReference type="SAM" id="Phobius"/>
    </source>
</evidence>
<keyword evidence="1" id="KW-1133">Transmembrane helix</keyword>
<name>A0A1T4VL77_9FIRM</name>
<feature type="transmembrane region" description="Helical" evidence="1">
    <location>
        <begin position="12"/>
        <end position="32"/>
    </location>
</feature>
<keyword evidence="1" id="KW-0812">Transmembrane</keyword>
<reference evidence="2 3" key="1">
    <citation type="submission" date="2017-02" db="EMBL/GenBank/DDBJ databases">
        <authorList>
            <person name="Peterson S.W."/>
        </authorList>
    </citation>
    <scope>NUCLEOTIDE SEQUENCE [LARGE SCALE GENOMIC DNA]</scope>
    <source>
        <strain evidence="2 3">ATCC 35992</strain>
    </source>
</reference>
<organism evidence="2 3">
    <name type="scientific">Eubacterium uniforme</name>
    <dbReference type="NCBI Taxonomy" id="39495"/>
    <lineage>
        <taxon>Bacteria</taxon>
        <taxon>Bacillati</taxon>
        <taxon>Bacillota</taxon>
        <taxon>Clostridia</taxon>
        <taxon>Eubacteriales</taxon>
        <taxon>Eubacteriaceae</taxon>
        <taxon>Eubacterium</taxon>
    </lineage>
</organism>
<dbReference type="EMBL" id="FUXZ01000006">
    <property type="protein sequence ID" value="SKA65724.1"/>
    <property type="molecule type" value="Genomic_DNA"/>
</dbReference>
<gene>
    <name evidence="2" type="ORF">SAMN02745111_01178</name>
</gene>
<dbReference type="Proteomes" id="UP000190814">
    <property type="component" value="Unassembled WGS sequence"/>
</dbReference>
<dbReference type="RefSeq" id="WP_078766045.1">
    <property type="nucleotide sequence ID" value="NZ_FUXZ01000006.1"/>
</dbReference>
<evidence type="ECO:0000313" key="2">
    <source>
        <dbReference type="EMBL" id="SKA65724.1"/>
    </source>
</evidence>
<accession>A0A1T4VL77</accession>
<keyword evidence="1" id="KW-0472">Membrane</keyword>
<dbReference type="AlphaFoldDB" id="A0A1T4VL77"/>
<sequence length="305" mass="34150">MIKKNERIGKVFGYIGVTALAICSVAGLTGTYEVSAKEKKATKSSAYVHLFEGVETGKASKAETVGDYTFCYDGEHVMVSSKSEKEYEETAINKDSAFTNGKTLYFTKGMKVYKLNLKTKKFKKVATVKKTKKNLKSEPDFIGINTIVKNRIYLTRYSWGSYRNDLFSLNTKTNKVNKETKGEFAAINGKYAVIKKKFTTDVSACEYDLVKFTNKGLKNIKKLCDNGMYCGEVGGKFYFMEYKNDELSAGDLYRCNKTGKNTKFLGTIKGNNGEDVVVFSVKKTQCTVSVGGTEKTFNYKTKSFK</sequence>
<evidence type="ECO:0000313" key="3">
    <source>
        <dbReference type="Proteomes" id="UP000190814"/>
    </source>
</evidence>
<proteinExistence type="predicted"/>
<dbReference type="OrthoDB" id="3265338at2"/>
<evidence type="ECO:0008006" key="4">
    <source>
        <dbReference type="Google" id="ProtNLM"/>
    </source>
</evidence>